<dbReference type="Pfam" id="PF02237">
    <property type="entry name" value="BPL_C"/>
    <property type="match status" value="1"/>
</dbReference>
<protein>
    <recommendedName>
        <fullName evidence="5">Bifunctional ligase/repressor BirA</fullName>
    </recommendedName>
    <alternativeName>
        <fullName evidence="5">Biotin--[acetyl-CoA-carboxylase] ligase</fullName>
        <ecNumber evidence="5">6.3.4.15</ecNumber>
    </alternativeName>
    <alternativeName>
        <fullName evidence="5">Biotin--protein ligase</fullName>
    </alternativeName>
    <alternativeName>
        <fullName evidence="5">Biotin-[acetyl-CoA carboxylase] synthetase</fullName>
    </alternativeName>
</protein>
<dbReference type="PROSITE" id="PS51733">
    <property type="entry name" value="BPL_LPL_CATALYTIC"/>
    <property type="match status" value="1"/>
</dbReference>
<dbReference type="InterPro" id="IPR003142">
    <property type="entry name" value="BPL_C"/>
</dbReference>
<dbReference type="GO" id="GO:0004077">
    <property type="term" value="F:biotin--[biotin carboxyl-carrier protein] ligase activity"/>
    <property type="evidence" value="ECO:0007669"/>
    <property type="project" value="UniProtKB-UniRule"/>
</dbReference>
<dbReference type="SUPFAM" id="SSF55681">
    <property type="entry name" value="Class II aaRS and biotin synthetases"/>
    <property type="match status" value="1"/>
</dbReference>
<dbReference type="PANTHER" id="PTHR12835">
    <property type="entry name" value="BIOTIN PROTEIN LIGASE"/>
    <property type="match status" value="1"/>
</dbReference>
<comment type="similarity">
    <text evidence="5">Belongs to the biotin--protein ligase family.</text>
</comment>
<dbReference type="InterPro" id="IPR036388">
    <property type="entry name" value="WH-like_DNA-bd_sf"/>
</dbReference>
<evidence type="ECO:0000256" key="4">
    <source>
        <dbReference type="ARBA" id="ARBA00023267"/>
    </source>
</evidence>
<feature type="domain" description="BPL/LPL catalytic" evidence="6">
    <location>
        <begin position="74"/>
        <end position="265"/>
    </location>
</feature>
<dbReference type="InterPro" id="IPR008988">
    <property type="entry name" value="Transcriptional_repressor_C"/>
</dbReference>
<dbReference type="PATRIC" id="fig|1703775.3.peg.3529"/>
<keyword evidence="3 5" id="KW-0067">ATP-binding</keyword>
<keyword evidence="4 5" id="KW-0092">Biotin</keyword>
<keyword evidence="1 5" id="KW-0436">Ligase</keyword>
<keyword evidence="2 5" id="KW-0547">Nucleotide-binding</keyword>
<proteinExistence type="inferred from homology"/>
<evidence type="ECO:0000313" key="7">
    <source>
        <dbReference type="EMBL" id="KPJ66039.1"/>
    </source>
</evidence>
<comment type="function">
    <text evidence="5">Acts both as a biotin--[acetyl-CoA-carboxylase] ligase and a repressor.</text>
</comment>
<dbReference type="Gene3D" id="3.30.930.10">
    <property type="entry name" value="Bira Bifunctional Protein, Domain 2"/>
    <property type="match status" value="1"/>
</dbReference>
<keyword evidence="5" id="KW-0678">Repressor</keyword>
<organism evidence="7 8">
    <name type="scientific">candidate division WOR-1 bacterium DG_54_3</name>
    <dbReference type="NCBI Taxonomy" id="1703775"/>
    <lineage>
        <taxon>Bacteria</taxon>
        <taxon>Bacillati</taxon>
        <taxon>Saganbacteria</taxon>
    </lineage>
</organism>
<sequence length="328" mass="36500">MNRTLQTVEEELAGVLQKNDHRFLSTKDISLKLGVHPYTIYQAVRELRRWGFQIQSERGKGYKLVEIPDLILPGEITKDLKTKIFGKRVYSYRKVGSTNLLGFRLAENEAEEGTVIVADEQSKGKGRMGRSWYSPPRLGIWMSLILRPDIPPFKAPGLSICAGLALAQAILEMTGIEAKIKWPNDCLIEGKKVGGILLELSAELDRINFVIVGIGVNVNHSPKDFPKNLTQTATSIKIKLGKKMSRLALLTSFLEKFEKIYSDFKKNGLSPQREMIKSFSSLLGKKVSIKCGKEKIEGLAENIDENGSLVVKTKKGKKVVTAGEVTVL</sequence>
<dbReference type="Pfam" id="PF03099">
    <property type="entry name" value="BPL_LplA_LipB"/>
    <property type="match status" value="1"/>
</dbReference>
<gene>
    <name evidence="5" type="primary">birA</name>
    <name evidence="7" type="ORF">AMJ44_09090</name>
</gene>
<keyword evidence="5" id="KW-0238">DNA-binding</keyword>
<dbReference type="CDD" id="cd16442">
    <property type="entry name" value="BPL"/>
    <property type="match status" value="1"/>
</dbReference>
<dbReference type="InterPro" id="IPR045864">
    <property type="entry name" value="aa-tRNA-synth_II/BPL/LPL"/>
</dbReference>
<dbReference type="EC" id="6.3.4.15" evidence="5"/>
<dbReference type="NCBIfam" id="TIGR00121">
    <property type="entry name" value="birA_ligase"/>
    <property type="match status" value="1"/>
</dbReference>
<feature type="binding site" evidence="5">
    <location>
        <position position="192"/>
    </location>
    <ligand>
        <name>biotin</name>
        <dbReference type="ChEBI" id="CHEBI:57586"/>
    </ligand>
</feature>
<dbReference type="HAMAP" id="MF_00978">
    <property type="entry name" value="Bifunct_BirA"/>
    <property type="match status" value="1"/>
</dbReference>
<dbReference type="PANTHER" id="PTHR12835:SF5">
    <property type="entry name" value="BIOTIN--PROTEIN LIGASE"/>
    <property type="match status" value="1"/>
</dbReference>
<dbReference type="GO" id="GO:0005524">
    <property type="term" value="F:ATP binding"/>
    <property type="evidence" value="ECO:0007669"/>
    <property type="project" value="UniProtKB-UniRule"/>
</dbReference>
<dbReference type="Proteomes" id="UP000051861">
    <property type="component" value="Unassembled WGS sequence"/>
</dbReference>
<comment type="caution">
    <text evidence="7">The sequence shown here is derived from an EMBL/GenBank/DDBJ whole genome shotgun (WGS) entry which is preliminary data.</text>
</comment>
<feature type="binding site" evidence="5">
    <location>
        <begin position="97"/>
        <end position="99"/>
    </location>
    <ligand>
        <name>biotin</name>
        <dbReference type="ChEBI" id="CHEBI:57586"/>
    </ligand>
</feature>
<keyword evidence="5" id="KW-0805">Transcription regulation</keyword>
<evidence type="ECO:0000313" key="8">
    <source>
        <dbReference type="Proteomes" id="UP000051861"/>
    </source>
</evidence>
<dbReference type="InterPro" id="IPR030855">
    <property type="entry name" value="Bifunct_BirA"/>
</dbReference>
<reference evidence="7 8" key="1">
    <citation type="journal article" date="2015" name="Microbiome">
        <title>Genomic resolution of linkages in carbon, nitrogen, and sulfur cycling among widespread estuary sediment bacteria.</title>
        <authorList>
            <person name="Baker B.J."/>
            <person name="Lazar C.S."/>
            <person name="Teske A.P."/>
            <person name="Dick G.J."/>
        </authorList>
    </citation>
    <scope>NUCLEOTIDE SEQUENCE [LARGE SCALE GENOMIC DNA]</scope>
    <source>
        <strain evidence="7">DG_54_3</strain>
    </source>
</reference>
<dbReference type="GO" id="GO:0003677">
    <property type="term" value="F:DNA binding"/>
    <property type="evidence" value="ECO:0007669"/>
    <property type="project" value="UniProtKB-UniRule"/>
</dbReference>
<evidence type="ECO:0000256" key="5">
    <source>
        <dbReference type="HAMAP-Rule" id="MF_00978"/>
    </source>
</evidence>
<dbReference type="Pfam" id="PF08279">
    <property type="entry name" value="HTH_11"/>
    <property type="match status" value="1"/>
</dbReference>
<comment type="caution">
    <text evidence="5">Lacks conserved residue(s) required for the propagation of feature annotation.</text>
</comment>
<dbReference type="InterPro" id="IPR036390">
    <property type="entry name" value="WH_DNA-bd_sf"/>
</dbReference>
<name>A0A0S7XUE4_UNCSA</name>
<evidence type="ECO:0000256" key="1">
    <source>
        <dbReference type="ARBA" id="ARBA00022598"/>
    </source>
</evidence>
<dbReference type="SUPFAM" id="SSF50037">
    <property type="entry name" value="C-terminal domain of transcriptional repressors"/>
    <property type="match status" value="1"/>
</dbReference>
<dbReference type="SUPFAM" id="SSF46785">
    <property type="entry name" value="Winged helix' DNA-binding domain"/>
    <property type="match status" value="1"/>
</dbReference>
<comment type="catalytic activity">
    <reaction evidence="5">
        <text>biotin + L-lysyl-[protein] + ATP = N(6)-biotinyl-L-lysyl-[protein] + AMP + diphosphate + H(+)</text>
        <dbReference type="Rhea" id="RHEA:11756"/>
        <dbReference type="Rhea" id="RHEA-COMP:9752"/>
        <dbReference type="Rhea" id="RHEA-COMP:10505"/>
        <dbReference type="ChEBI" id="CHEBI:15378"/>
        <dbReference type="ChEBI" id="CHEBI:29969"/>
        <dbReference type="ChEBI" id="CHEBI:30616"/>
        <dbReference type="ChEBI" id="CHEBI:33019"/>
        <dbReference type="ChEBI" id="CHEBI:57586"/>
        <dbReference type="ChEBI" id="CHEBI:83144"/>
        <dbReference type="ChEBI" id="CHEBI:456215"/>
        <dbReference type="EC" id="6.3.4.15"/>
    </reaction>
</comment>
<dbReference type="Gene3D" id="1.10.10.10">
    <property type="entry name" value="Winged helix-like DNA-binding domain superfamily/Winged helix DNA-binding domain"/>
    <property type="match status" value="1"/>
</dbReference>
<keyword evidence="5" id="KW-0804">Transcription</keyword>
<feature type="binding site" evidence="5">
    <location>
        <position position="121"/>
    </location>
    <ligand>
        <name>biotin</name>
        <dbReference type="ChEBI" id="CHEBI:57586"/>
    </ligand>
</feature>
<dbReference type="GO" id="GO:0005737">
    <property type="term" value="C:cytoplasm"/>
    <property type="evidence" value="ECO:0007669"/>
    <property type="project" value="TreeGrafter"/>
</dbReference>
<feature type="DNA-binding region" description="H-T-H motif" evidence="5">
    <location>
        <begin position="26"/>
        <end position="45"/>
    </location>
</feature>
<dbReference type="EMBL" id="LIZX01000093">
    <property type="protein sequence ID" value="KPJ66039.1"/>
    <property type="molecule type" value="Genomic_DNA"/>
</dbReference>
<dbReference type="InterPro" id="IPR004143">
    <property type="entry name" value="BPL_LPL_catalytic"/>
</dbReference>
<dbReference type="AlphaFoldDB" id="A0A0S7XUE4"/>
<evidence type="ECO:0000259" key="6">
    <source>
        <dbReference type="PROSITE" id="PS51733"/>
    </source>
</evidence>
<dbReference type="Gene3D" id="2.30.30.100">
    <property type="match status" value="1"/>
</dbReference>
<dbReference type="InterPro" id="IPR004408">
    <property type="entry name" value="Biotin_CoA_COase_ligase"/>
</dbReference>
<dbReference type="GO" id="GO:0006355">
    <property type="term" value="P:regulation of DNA-templated transcription"/>
    <property type="evidence" value="ECO:0007669"/>
    <property type="project" value="UniProtKB-UniRule"/>
</dbReference>
<dbReference type="InterPro" id="IPR013196">
    <property type="entry name" value="HTH_11"/>
</dbReference>
<accession>A0A0S7XUE4</accession>
<evidence type="ECO:0000256" key="3">
    <source>
        <dbReference type="ARBA" id="ARBA00022840"/>
    </source>
</evidence>
<evidence type="ECO:0000256" key="2">
    <source>
        <dbReference type="ARBA" id="ARBA00022741"/>
    </source>
</evidence>